<protein>
    <recommendedName>
        <fullName evidence="6">Putative aliphatic sulfonates-binding protein</fullName>
    </recommendedName>
</protein>
<evidence type="ECO:0000256" key="3">
    <source>
        <dbReference type="ARBA" id="ARBA00022448"/>
    </source>
</evidence>
<evidence type="ECO:0000256" key="5">
    <source>
        <dbReference type="ARBA" id="ARBA00055538"/>
    </source>
</evidence>
<organism evidence="8 9">
    <name type="scientific">Thermobaculum terrenum (strain ATCC BAA-798 / CCMEE 7001 / YNP1)</name>
    <dbReference type="NCBI Taxonomy" id="525904"/>
    <lineage>
        <taxon>Bacteria</taxon>
        <taxon>Bacillati</taxon>
        <taxon>Chloroflexota</taxon>
        <taxon>Chloroflexia</taxon>
        <taxon>Candidatus Thermobaculales</taxon>
        <taxon>Candidatus Thermobaculaceae</taxon>
        <taxon>Thermobaculum</taxon>
    </lineage>
</organism>
<keyword evidence="3" id="KW-0813">Transport</keyword>
<sequence length="327" mass="34862">MSRIIYSWLLFPLILGLVLAGCGESALSSDSGSSGGGKVVRIGYQKGSSSLLVLKSQGTLEKDLKQLGYTLQWTEFQAGPPLLEALGAGSIDFGTTGAPPPIFAQAAGADLVYVAATKPSPKTQAILVPKTSDIKSVADLKGKKVAVQKGSSAHALLVQALEKAGLKYSDIQPVYLAPSDAKAAFEGGSVDAWSIWDPYYAMEVAETGARVIADGESAGLANRSFYLASRKFATEHKDAVDAILKALEGAEGWSEAHRDEVAKLVSSQTGVDEAVQREVEHRRVYGIIPVSDDIVREQQELADLFYSLGLIPKKINVRDAVLPEYQH</sequence>
<dbReference type="CDD" id="cd13557">
    <property type="entry name" value="PBP2_SsuA"/>
    <property type="match status" value="1"/>
</dbReference>
<dbReference type="InterPro" id="IPR010067">
    <property type="entry name" value="ABC_SsuA_sub-bd"/>
</dbReference>
<dbReference type="eggNOG" id="COG0715">
    <property type="taxonomic scope" value="Bacteria"/>
</dbReference>
<dbReference type="GO" id="GO:0042626">
    <property type="term" value="F:ATPase-coupled transmembrane transporter activity"/>
    <property type="evidence" value="ECO:0007669"/>
    <property type="project" value="InterPro"/>
</dbReference>
<dbReference type="PANTHER" id="PTHR30024">
    <property type="entry name" value="ALIPHATIC SULFONATES-BINDING PROTEIN-RELATED"/>
    <property type="match status" value="1"/>
</dbReference>
<dbReference type="RefSeq" id="WP_012876154.1">
    <property type="nucleotide sequence ID" value="NC_013526.1"/>
</dbReference>
<proteinExistence type="inferred from homology"/>
<reference evidence="9" key="1">
    <citation type="journal article" date="2010" name="Stand. Genomic Sci.">
        <title>Complete genome sequence of 'Thermobaculum terrenum' type strain (YNP1).</title>
        <authorList>
            <person name="Kiss H."/>
            <person name="Cleland D."/>
            <person name="Lapidus A."/>
            <person name="Lucas S."/>
            <person name="Glavina Del Rio T."/>
            <person name="Nolan M."/>
            <person name="Tice H."/>
            <person name="Han C."/>
            <person name="Goodwin L."/>
            <person name="Pitluck S."/>
            <person name="Liolios K."/>
            <person name="Ivanova N."/>
            <person name="Mavromatis K."/>
            <person name="Ovchinnikova G."/>
            <person name="Pati A."/>
            <person name="Chen A."/>
            <person name="Palaniappan K."/>
            <person name="Land M."/>
            <person name="Hauser L."/>
            <person name="Chang Y."/>
            <person name="Jeffries C."/>
            <person name="Lu M."/>
            <person name="Brettin T."/>
            <person name="Detter J."/>
            <person name="Goker M."/>
            <person name="Tindall B."/>
            <person name="Beck B."/>
            <person name="McDermott T."/>
            <person name="Woyke T."/>
            <person name="Bristow J."/>
            <person name="Eisen J."/>
            <person name="Markowitz V."/>
            <person name="Hugenholtz P."/>
            <person name="Kyrpides N."/>
            <person name="Klenk H."/>
            <person name="Cheng J."/>
        </authorList>
    </citation>
    <scope>NUCLEOTIDE SEQUENCE [LARGE SCALE GENOMIC DNA]</scope>
    <source>
        <strain evidence="9">ATCC BAA-798 / YNP1</strain>
    </source>
</reference>
<gene>
    <name evidence="8" type="ordered locus">Tter_2224</name>
</gene>
<dbReference type="EMBL" id="CP001826">
    <property type="protein sequence ID" value="ACZ43123.1"/>
    <property type="molecule type" value="Genomic_DNA"/>
</dbReference>
<dbReference type="GO" id="GO:0016020">
    <property type="term" value="C:membrane"/>
    <property type="evidence" value="ECO:0007669"/>
    <property type="project" value="InterPro"/>
</dbReference>
<dbReference type="HOGENOM" id="CLU_028871_2_0_0"/>
<evidence type="ECO:0000313" key="9">
    <source>
        <dbReference type="Proteomes" id="UP000000323"/>
    </source>
</evidence>
<dbReference type="InterPro" id="IPR015168">
    <property type="entry name" value="SsuA/THI5"/>
</dbReference>
<comment type="function">
    <text evidence="5">Part of a binding-protein-dependent transport system for aliphatic sulfonates. Putative binding protein.</text>
</comment>
<dbReference type="NCBIfam" id="TIGR01728">
    <property type="entry name" value="SsuA_fam"/>
    <property type="match status" value="1"/>
</dbReference>
<evidence type="ECO:0000256" key="1">
    <source>
        <dbReference type="ARBA" id="ARBA00004418"/>
    </source>
</evidence>
<comment type="subcellular location">
    <subcellularLocation>
        <location evidence="1">Periplasm</location>
    </subcellularLocation>
</comment>
<evidence type="ECO:0000256" key="4">
    <source>
        <dbReference type="ARBA" id="ARBA00022729"/>
    </source>
</evidence>
<dbReference type="Pfam" id="PF09084">
    <property type="entry name" value="NMT1"/>
    <property type="match status" value="1"/>
</dbReference>
<comment type="similarity">
    <text evidence="2">Belongs to the bacterial solute-binding protein SsuA/TauA family.</text>
</comment>
<evidence type="ECO:0000256" key="2">
    <source>
        <dbReference type="ARBA" id="ARBA00010742"/>
    </source>
</evidence>
<dbReference type="PROSITE" id="PS51257">
    <property type="entry name" value="PROKAR_LIPOPROTEIN"/>
    <property type="match status" value="1"/>
</dbReference>
<dbReference type="NCBIfam" id="NF008588">
    <property type="entry name" value="PRK11553.1"/>
    <property type="match status" value="1"/>
</dbReference>
<dbReference type="Gene3D" id="3.40.190.10">
    <property type="entry name" value="Periplasmic binding protein-like II"/>
    <property type="match status" value="2"/>
</dbReference>
<dbReference type="Proteomes" id="UP000000323">
    <property type="component" value="Chromosome 2"/>
</dbReference>
<dbReference type="SMART" id="SM00062">
    <property type="entry name" value="PBPb"/>
    <property type="match status" value="1"/>
</dbReference>
<evidence type="ECO:0000256" key="6">
    <source>
        <dbReference type="ARBA" id="ARBA00070228"/>
    </source>
</evidence>
<dbReference type="InterPro" id="IPR001638">
    <property type="entry name" value="Solute-binding_3/MltF_N"/>
</dbReference>
<name>D1CHA2_THET1</name>
<dbReference type="OrthoDB" id="286202at2"/>
<dbReference type="STRING" id="525904.Tter_2224"/>
<dbReference type="SUPFAM" id="SSF53850">
    <property type="entry name" value="Periplasmic binding protein-like II"/>
    <property type="match status" value="1"/>
</dbReference>
<dbReference type="FunFam" id="3.40.190.10:FF:000050">
    <property type="entry name" value="Sulfonate ABC transporter substrate-binding protein"/>
    <property type="match status" value="1"/>
</dbReference>
<evidence type="ECO:0000259" key="7">
    <source>
        <dbReference type="SMART" id="SM00062"/>
    </source>
</evidence>
<accession>D1CHA2</accession>
<feature type="domain" description="Solute-binding protein family 3/N-terminal" evidence="7">
    <location>
        <begin position="39"/>
        <end position="261"/>
    </location>
</feature>
<keyword evidence="9" id="KW-1185">Reference proteome</keyword>
<evidence type="ECO:0000313" key="8">
    <source>
        <dbReference type="EMBL" id="ACZ43123.1"/>
    </source>
</evidence>
<dbReference type="GO" id="GO:0042597">
    <property type="term" value="C:periplasmic space"/>
    <property type="evidence" value="ECO:0007669"/>
    <property type="project" value="UniProtKB-SubCell"/>
</dbReference>
<dbReference type="AlphaFoldDB" id="D1CHA2"/>
<dbReference type="PANTHER" id="PTHR30024:SF42">
    <property type="entry name" value="ALIPHATIC SULFONATES-BINDING PROTEIN-RELATED"/>
    <property type="match status" value="1"/>
</dbReference>
<dbReference type="KEGG" id="ttr:Tter_2224"/>
<keyword evidence="4" id="KW-0732">Signal</keyword>